<accession>A0A172ULV8</accession>
<dbReference type="InterPro" id="IPR001054">
    <property type="entry name" value="A/G_cyclase"/>
</dbReference>
<dbReference type="SUPFAM" id="SSF55073">
    <property type="entry name" value="Nucleotide cyclase"/>
    <property type="match status" value="1"/>
</dbReference>
<dbReference type="Pfam" id="PF16701">
    <property type="entry name" value="Ad_Cy_reg"/>
    <property type="match status" value="1"/>
</dbReference>
<dbReference type="Pfam" id="PF00211">
    <property type="entry name" value="Guanylate_cyc"/>
    <property type="match status" value="1"/>
</dbReference>
<gene>
    <name evidence="3" type="ORF">A7U43_13520</name>
</gene>
<evidence type="ECO:0000259" key="2">
    <source>
        <dbReference type="PROSITE" id="PS50125"/>
    </source>
</evidence>
<comment type="similarity">
    <text evidence="1">Belongs to the adenylyl cyclase class-3 family.</text>
</comment>
<sequence length="360" mass="37659">MVDFDALQAAGIADARDRAALIEYLAGLGFSAEEMVDAERRGRLFGLAGDAIQLTGPPVHSLTTAAQALGLAVPDVARAWAALGLTVAGPEEIALSQADVDGLATWADMRAVLGDEAATALLRVLGSGMARLSEAVASMIRAGTPDIQIEQSHDEYRTARAYRAAAEFVPRLGALMDAVHRHHLRTTRLYFEKVARADPATVVCGVGFADLSGFTSLTQTLAIPELTALLNEFSSAAADVIHSAGGRLVKFIGDEVMWVTPGPEPLVRIAEQIVGHPRAAEAGLPIRAGLDHGTVLTFGGDYFGNPVNRAARLVAAAAPGQILLSESVHALTPGRATGAAVPLRLKGFDEPVDAYPLIPV</sequence>
<name>A0A172ULV8_9MYCO</name>
<dbReference type="GO" id="GO:0009190">
    <property type="term" value="P:cyclic nucleotide biosynthetic process"/>
    <property type="evidence" value="ECO:0007669"/>
    <property type="project" value="InterPro"/>
</dbReference>
<keyword evidence="4" id="KW-1185">Reference proteome</keyword>
<feature type="domain" description="Guanylate cyclase" evidence="2">
    <location>
        <begin position="205"/>
        <end position="314"/>
    </location>
</feature>
<dbReference type="OrthoDB" id="310836at2"/>
<dbReference type="Gene3D" id="3.30.70.1230">
    <property type="entry name" value="Nucleotide cyclase"/>
    <property type="match status" value="1"/>
</dbReference>
<evidence type="ECO:0000256" key="1">
    <source>
        <dbReference type="ARBA" id="ARBA00005381"/>
    </source>
</evidence>
<dbReference type="Proteomes" id="UP000077143">
    <property type="component" value="Chromosome"/>
</dbReference>
<dbReference type="RefSeq" id="WP_067995943.1">
    <property type="nucleotide sequence ID" value="NZ_CP015596.1"/>
</dbReference>
<reference evidence="3 4" key="1">
    <citation type="submission" date="2016-05" db="EMBL/GenBank/DDBJ databases">
        <title>Complete genome sequence of a phthalic acid esters degrading Mycobacterium sp. YC-RL4.</title>
        <authorList>
            <person name="Ren L."/>
            <person name="Fan S."/>
            <person name="Ruth N."/>
            <person name="Jia Y."/>
            <person name="Wang J."/>
            <person name="Qiao C."/>
        </authorList>
    </citation>
    <scope>NUCLEOTIDE SEQUENCE [LARGE SCALE GENOMIC DNA]</scope>
    <source>
        <strain evidence="3 4">YC-RL4</strain>
    </source>
</reference>
<dbReference type="PROSITE" id="PS50125">
    <property type="entry name" value="GUANYLATE_CYCLASE_2"/>
    <property type="match status" value="1"/>
</dbReference>
<dbReference type="InterPro" id="IPR029787">
    <property type="entry name" value="Nucleotide_cyclase"/>
</dbReference>
<dbReference type="SMART" id="SM00044">
    <property type="entry name" value="CYCc"/>
    <property type="match status" value="1"/>
</dbReference>
<dbReference type="PANTHER" id="PTHR43081:SF1">
    <property type="entry name" value="ADENYLATE CYCLASE, TERMINAL-DIFFERENTIATION SPECIFIC"/>
    <property type="match status" value="1"/>
</dbReference>
<protein>
    <recommendedName>
        <fullName evidence="2">Guanylate cyclase domain-containing protein</fullName>
    </recommendedName>
</protein>
<dbReference type="STRING" id="1682113.A7U43_13520"/>
<proteinExistence type="inferred from homology"/>
<dbReference type="GO" id="GO:0004016">
    <property type="term" value="F:adenylate cyclase activity"/>
    <property type="evidence" value="ECO:0007669"/>
    <property type="project" value="UniProtKB-ARBA"/>
</dbReference>
<dbReference type="InterPro" id="IPR032026">
    <property type="entry name" value="Ad_Cy_reg"/>
</dbReference>
<dbReference type="GO" id="GO:0035556">
    <property type="term" value="P:intracellular signal transduction"/>
    <property type="evidence" value="ECO:0007669"/>
    <property type="project" value="InterPro"/>
</dbReference>
<dbReference type="AlphaFoldDB" id="A0A172ULV8"/>
<dbReference type="PANTHER" id="PTHR43081">
    <property type="entry name" value="ADENYLATE CYCLASE, TERMINAL-DIFFERENTIATION SPECIFIC-RELATED"/>
    <property type="match status" value="1"/>
</dbReference>
<dbReference type="InterPro" id="IPR050697">
    <property type="entry name" value="Adenylyl/Guanylyl_Cyclase_3/4"/>
</dbReference>
<evidence type="ECO:0000313" key="3">
    <source>
        <dbReference type="EMBL" id="ANE80197.1"/>
    </source>
</evidence>
<dbReference type="CDD" id="cd07302">
    <property type="entry name" value="CHD"/>
    <property type="match status" value="1"/>
</dbReference>
<dbReference type="EMBL" id="CP015596">
    <property type="protein sequence ID" value="ANE80197.1"/>
    <property type="molecule type" value="Genomic_DNA"/>
</dbReference>
<evidence type="ECO:0000313" key="4">
    <source>
        <dbReference type="Proteomes" id="UP000077143"/>
    </source>
</evidence>
<organism evidence="3 4">
    <name type="scientific">Mycobacterium adipatum</name>
    <dbReference type="NCBI Taxonomy" id="1682113"/>
    <lineage>
        <taxon>Bacteria</taxon>
        <taxon>Bacillati</taxon>
        <taxon>Actinomycetota</taxon>
        <taxon>Actinomycetes</taxon>
        <taxon>Mycobacteriales</taxon>
        <taxon>Mycobacteriaceae</taxon>
        <taxon>Mycobacterium</taxon>
    </lineage>
</organism>
<dbReference type="KEGG" id="madi:A7U43_13520"/>